<feature type="transmembrane region" description="Helical" evidence="6">
    <location>
        <begin position="376"/>
        <end position="394"/>
    </location>
</feature>
<evidence type="ECO:0000259" key="7">
    <source>
        <dbReference type="PROSITE" id="PS50850"/>
    </source>
</evidence>
<dbReference type="OrthoDB" id="3697899at2"/>
<keyword evidence="4 6" id="KW-1133">Transmembrane helix</keyword>
<dbReference type="Gene3D" id="1.20.1250.20">
    <property type="entry name" value="MFS general substrate transporter like domains"/>
    <property type="match status" value="2"/>
</dbReference>
<keyword evidence="2" id="KW-1003">Cell membrane</keyword>
<feature type="transmembrane region" description="Helical" evidence="6">
    <location>
        <begin position="348"/>
        <end position="370"/>
    </location>
</feature>
<sequence length="399" mass="40238">MTTLPTTSQEAPATGAARRGLGSTLILALGTFAVGTDATAMAGFLPSVADTLQVSHAVAGQVTAVFAISYALLAPLLATVTARIPRRALLVGSLLLLALADTAAALAPSYLALMAARVLASVGAATYTPAAAAVAADLVPPAQRGRAFAVVIGGLTIATALGVPLGNLADRLLDWRTAIGLVTALTALCAVAVFAVMPRLPGQPRVPLARRLRALRHPGVLAVLPLTVLALTAGYGLYPYAIPVMHALGAGDDAEMWLLALYGTGAVLGNLVSGAAVDRYGPIRVLAVSFTAIAVTMAGAALVAGAGVHWLPLTALLMVAWGVCGWSQTTAQQVRLISAVPQEASVVIGLNSSALYLGIALGTGFGGFVLESSVPVALAACSGVAVLGLGYLALTRRYR</sequence>
<dbReference type="CDD" id="cd17324">
    <property type="entry name" value="MFS_NepI_like"/>
    <property type="match status" value="1"/>
</dbReference>
<dbReference type="InterPro" id="IPR020846">
    <property type="entry name" value="MFS_dom"/>
</dbReference>
<evidence type="ECO:0000256" key="4">
    <source>
        <dbReference type="ARBA" id="ARBA00022989"/>
    </source>
</evidence>
<dbReference type="InterPro" id="IPR050189">
    <property type="entry name" value="MFS_Efflux_Transporters"/>
</dbReference>
<protein>
    <submittedName>
        <fullName evidence="8">Putative MFS family arabinose efflux permease</fullName>
    </submittedName>
</protein>
<dbReference type="RefSeq" id="WP_142259173.1">
    <property type="nucleotide sequence ID" value="NZ_BMPV01000007.1"/>
</dbReference>
<feature type="transmembrane region" description="Helical" evidence="6">
    <location>
        <begin position="257"/>
        <end position="277"/>
    </location>
</feature>
<dbReference type="AlphaFoldDB" id="A0A543IX00"/>
<feature type="domain" description="Major facilitator superfamily (MFS) profile" evidence="7">
    <location>
        <begin position="23"/>
        <end position="399"/>
    </location>
</feature>
<proteinExistence type="predicted"/>
<feature type="transmembrane region" description="Helical" evidence="6">
    <location>
        <begin position="89"/>
        <end position="112"/>
    </location>
</feature>
<accession>A0A543IX00</accession>
<evidence type="ECO:0000313" key="8">
    <source>
        <dbReference type="EMBL" id="TQM75100.1"/>
    </source>
</evidence>
<organism evidence="8 9">
    <name type="scientific">Thermopolyspora flexuosa</name>
    <dbReference type="NCBI Taxonomy" id="103836"/>
    <lineage>
        <taxon>Bacteria</taxon>
        <taxon>Bacillati</taxon>
        <taxon>Actinomycetota</taxon>
        <taxon>Actinomycetes</taxon>
        <taxon>Streptosporangiales</taxon>
        <taxon>Streptosporangiaceae</taxon>
        <taxon>Thermopolyspora</taxon>
    </lineage>
</organism>
<comment type="caution">
    <text evidence="8">The sequence shown here is derived from an EMBL/GenBank/DDBJ whole genome shotgun (WGS) entry which is preliminary data.</text>
</comment>
<dbReference type="InterPro" id="IPR036259">
    <property type="entry name" value="MFS_trans_sf"/>
</dbReference>
<keyword evidence="9" id="KW-1185">Reference proteome</keyword>
<dbReference type="PANTHER" id="PTHR43124:SF10">
    <property type="entry name" value="PURINE EFFLUX PUMP PBUE"/>
    <property type="match status" value="1"/>
</dbReference>
<dbReference type="GO" id="GO:0005886">
    <property type="term" value="C:plasma membrane"/>
    <property type="evidence" value="ECO:0007669"/>
    <property type="project" value="UniProtKB-SubCell"/>
</dbReference>
<feature type="transmembrane region" description="Helical" evidence="6">
    <location>
        <begin position="147"/>
        <end position="166"/>
    </location>
</feature>
<name>A0A543IX00_9ACTN</name>
<dbReference type="SUPFAM" id="SSF103473">
    <property type="entry name" value="MFS general substrate transporter"/>
    <property type="match status" value="1"/>
</dbReference>
<feature type="transmembrane region" description="Helical" evidence="6">
    <location>
        <begin position="57"/>
        <end position="77"/>
    </location>
</feature>
<evidence type="ECO:0000256" key="3">
    <source>
        <dbReference type="ARBA" id="ARBA00022692"/>
    </source>
</evidence>
<evidence type="ECO:0000256" key="2">
    <source>
        <dbReference type="ARBA" id="ARBA00022475"/>
    </source>
</evidence>
<comment type="subcellular location">
    <subcellularLocation>
        <location evidence="1">Cell membrane</location>
        <topology evidence="1">Multi-pass membrane protein</topology>
    </subcellularLocation>
</comment>
<evidence type="ECO:0000256" key="1">
    <source>
        <dbReference type="ARBA" id="ARBA00004651"/>
    </source>
</evidence>
<dbReference type="GO" id="GO:0022857">
    <property type="term" value="F:transmembrane transporter activity"/>
    <property type="evidence" value="ECO:0007669"/>
    <property type="project" value="InterPro"/>
</dbReference>
<feature type="transmembrane region" description="Helical" evidence="6">
    <location>
        <begin position="310"/>
        <end position="327"/>
    </location>
</feature>
<feature type="transmembrane region" description="Helical" evidence="6">
    <location>
        <begin position="284"/>
        <end position="304"/>
    </location>
</feature>
<evidence type="ECO:0000256" key="5">
    <source>
        <dbReference type="ARBA" id="ARBA00023136"/>
    </source>
</evidence>
<keyword evidence="3 6" id="KW-0812">Transmembrane</keyword>
<feature type="transmembrane region" description="Helical" evidence="6">
    <location>
        <begin position="118"/>
        <end position="140"/>
    </location>
</feature>
<evidence type="ECO:0000313" key="9">
    <source>
        <dbReference type="Proteomes" id="UP000319213"/>
    </source>
</evidence>
<dbReference type="PANTHER" id="PTHR43124">
    <property type="entry name" value="PURINE EFFLUX PUMP PBUE"/>
    <property type="match status" value="1"/>
</dbReference>
<keyword evidence="5 6" id="KW-0472">Membrane</keyword>
<gene>
    <name evidence="8" type="ORF">FHX40_1799</name>
</gene>
<evidence type="ECO:0000256" key="6">
    <source>
        <dbReference type="SAM" id="Phobius"/>
    </source>
</evidence>
<feature type="transmembrane region" description="Helical" evidence="6">
    <location>
        <begin position="25"/>
        <end position="45"/>
    </location>
</feature>
<dbReference type="Pfam" id="PF07690">
    <property type="entry name" value="MFS_1"/>
    <property type="match status" value="1"/>
</dbReference>
<dbReference type="PROSITE" id="PS50850">
    <property type="entry name" value="MFS"/>
    <property type="match status" value="1"/>
</dbReference>
<dbReference type="InterPro" id="IPR011701">
    <property type="entry name" value="MFS"/>
</dbReference>
<feature type="transmembrane region" description="Helical" evidence="6">
    <location>
        <begin position="218"/>
        <end position="237"/>
    </location>
</feature>
<reference evidence="8 9" key="1">
    <citation type="submission" date="2019-06" db="EMBL/GenBank/DDBJ databases">
        <title>Sequencing the genomes of 1000 actinobacteria strains.</title>
        <authorList>
            <person name="Klenk H.-P."/>
        </authorList>
    </citation>
    <scope>NUCLEOTIDE SEQUENCE [LARGE SCALE GENOMIC DNA]</scope>
    <source>
        <strain evidence="8 9">DSM 43186</strain>
    </source>
</reference>
<feature type="transmembrane region" description="Helical" evidence="6">
    <location>
        <begin position="178"/>
        <end position="197"/>
    </location>
</feature>
<dbReference type="Proteomes" id="UP000319213">
    <property type="component" value="Unassembled WGS sequence"/>
</dbReference>
<dbReference type="EMBL" id="VFPQ01000001">
    <property type="protein sequence ID" value="TQM75100.1"/>
    <property type="molecule type" value="Genomic_DNA"/>
</dbReference>